<reference evidence="2" key="1">
    <citation type="journal article" date="2020" name="Stud. Mycol.">
        <title>101 Dothideomycetes genomes: a test case for predicting lifestyles and emergence of pathogens.</title>
        <authorList>
            <person name="Haridas S."/>
            <person name="Albert R."/>
            <person name="Binder M."/>
            <person name="Bloem J."/>
            <person name="Labutti K."/>
            <person name="Salamov A."/>
            <person name="Andreopoulos B."/>
            <person name="Baker S."/>
            <person name="Barry K."/>
            <person name="Bills G."/>
            <person name="Bluhm B."/>
            <person name="Cannon C."/>
            <person name="Castanera R."/>
            <person name="Culley D."/>
            <person name="Daum C."/>
            <person name="Ezra D."/>
            <person name="Gonzalez J."/>
            <person name="Henrissat B."/>
            <person name="Kuo A."/>
            <person name="Liang C."/>
            <person name="Lipzen A."/>
            <person name="Lutzoni F."/>
            <person name="Magnuson J."/>
            <person name="Mondo S."/>
            <person name="Nolan M."/>
            <person name="Ohm R."/>
            <person name="Pangilinan J."/>
            <person name="Park H.-J."/>
            <person name="Ramirez L."/>
            <person name="Alfaro M."/>
            <person name="Sun H."/>
            <person name="Tritt A."/>
            <person name="Yoshinaga Y."/>
            <person name="Zwiers L.-H."/>
            <person name="Turgeon B."/>
            <person name="Goodwin S."/>
            <person name="Spatafora J."/>
            <person name="Crous P."/>
            <person name="Grigoriev I."/>
        </authorList>
    </citation>
    <scope>NUCLEOTIDE SEQUENCE</scope>
    <source>
        <strain evidence="2">CBS 207.26</strain>
    </source>
</reference>
<accession>A0A6A6EEG6</accession>
<feature type="transmembrane region" description="Helical" evidence="1">
    <location>
        <begin position="71"/>
        <end position="91"/>
    </location>
</feature>
<dbReference type="PROSITE" id="PS51257">
    <property type="entry name" value="PROKAR_LIPOPROTEIN"/>
    <property type="match status" value="1"/>
</dbReference>
<keyword evidence="1" id="KW-0472">Membrane</keyword>
<dbReference type="Proteomes" id="UP000800200">
    <property type="component" value="Unassembled WGS sequence"/>
</dbReference>
<evidence type="ECO:0000256" key="1">
    <source>
        <dbReference type="SAM" id="Phobius"/>
    </source>
</evidence>
<gene>
    <name evidence="2" type="ORF">K469DRAFT_748203</name>
</gene>
<keyword evidence="3" id="KW-1185">Reference proteome</keyword>
<keyword evidence="1" id="KW-0812">Transmembrane</keyword>
<evidence type="ECO:0000313" key="3">
    <source>
        <dbReference type="Proteomes" id="UP000800200"/>
    </source>
</evidence>
<proteinExistence type="predicted"/>
<feature type="transmembrane region" description="Helical" evidence="1">
    <location>
        <begin position="103"/>
        <end position="125"/>
    </location>
</feature>
<feature type="transmembrane region" description="Helical" evidence="1">
    <location>
        <begin position="145"/>
        <end position="173"/>
    </location>
</feature>
<protein>
    <submittedName>
        <fullName evidence="2">Uncharacterized protein</fullName>
    </submittedName>
</protein>
<dbReference type="EMBL" id="ML994622">
    <property type="protein sequence ID" value="KAF2189008.1"/>
    <property type="molecule type" value="Genomic_DNA"/>
</dbReference>
<feature type="transmembrane region" description="Helical" evidence="1">
    <location>
        <begin position="194"/>
        <end position="213"/>
    </location>
</feature>
<sequence>MAPRRGGGGGGICTGGSSASCRGAFQHIGSIEIPYFVCWCIMFVVAVGTLYTTFKIKKKHLNAKKLLGWRYGIALFLYVLGYGCRIIATVLQECGTSSIRSYFHWAIAYNIFFILAYFLLLYIVLHGVNIELRNCLGNNPKFLWIIYGVVLGFMFILTVAYIGLSSYNLWAIYGEDSRTNRLILSNRRLVTGSLAGWVAVLTFSMTLWVIFNLAQVAAAQQHRSLGLEVSEAFHYIITGFQAISFIAILFIAKSRALAQAPDSHDQPVMYQNPGYPNGGAPVQPVYNQLPVPAPQQQYNSYGMIMGMGRRLWRINNQRIM</sequence>
<feature type="transmembrane region" description="Helical" evidence="1">
    <location>
        <begin position="233"/>
        <end position="252"/>
    </location>
</feature>
<name>A0A6A6EEG6_9PEZI</name>
<evidence type="ECO:0000313" key="2">
    <source>
        <dbReference type="EMBL" id="KAF2189008.1"/>
    </source>
</evidence>
<organism evidence="2 3">
    <name type="scientific">Zopfia rhizophila CBS 207.26</name>
    <dbReference type="NCBI Taxonomy" id="1314779"/>
    <lineage>
        <taxon>Eukaryota</taxon>
        <taxon>Fungi</taxon>
        <taxon>Dikarya</taxon>
        <taxon>Ascomycota</taxon>
        <taxon>Pezizomycotina</taxon>
        <taxon>Dothideomycetes</taxon>
        <taxon>Dothideomycetes incertae sedis</taxon>
        <taxon>Zopfiaceae</taxon>
        <taxon>Zopfia</taxon>
    </lineage>
</organism>
<keyword evidence="1" id="KW-1133">Transmembrane helix</keyword>
<feature type="transmembrane region" description="Helical" evidence="1">
    <location>
        <begin position="33"/>
        <end position="51"/>
    </location>
</feature>
<dbReference type="OrthoDB" id="3783050at2759"/>
<dbReference type="AlphaFoldDB" id="A0A6A6EEG6"/>